<evidence type="ECO:0008006" key="5">
    <source>
        <dbReference type="Google" id="ProtNLM"/>
    </source>
</evidence>
<dbReference type="InterPro" id="IPR011990">
    <property type="entry name" value="TPR-like_helical_dom_sf"/>
</dbReference>
<gene>
    <name evidence="3" type="ORF">C798_06210</name>
</gene>
<sequence length="526" mass="59210">MASVKTRFQKATDLIMKGDTQAARLLLEEILQKDVNHLDALCQLGTVSLLEKDYPRAVALFACAKEKGHLFSSSDWHNWGMCLREVGYLYQAIEAFDQAFQGGLLSESLFEKGHCYLLLGKPKDASDCFGKLLSESDSIHSSAHLFNAIALQDMNQPYAAITSFEKALKADKDNSSVNWHFGRALLSVADWKRGWTAHEYRIKADPRMTREFSDKRWLGEPVFGKSVVLWPEQGLGDILQFCRFAPVLANMGASVYLILPQALAELVGGSLNQFVSPGHVEIEILVYEKEEVRDFDFHCPLMSLPYALEVHNEKMIPYAQGYLLPPAEKIKAWDRRIGVRRALRVGIVWGGHSKHNEDAYSRLIDSRRSIPLRSFLPLLNNTPDVEWFSLQKGAPRHQLTELVESGLLINPITDLTELITDWSDTAALLSHLDLLITVDTSVAHLAGAIGKPVWMLSRYNGCWRWIKGRTDTPWYDSMRIFHQAEDGNWAGPINALGRALDSIRFNTLENLDDLIASSVVMPTTGR</sequence>
<dbReference type="PANTHER" id="PTHR44943:SF8">
    <property type="entry name" value="TPR REPEAT-CONTAINING PROTEIN MJ0263"/>
    <property type="match status" value="1"/>
</dbReference>
<dbReference type="Gene3D" id="3.40.50.2000">
    <property type="entry name" value="Glycogen Phosphorylase B"/>
    <property type="match status" value="1"/>
</dbReference>
<accession>A0A6M3ZMN8</accession>
<dbReference type="Gene3D" id="1.25.40.10">
    <property type="entry name" value="Tetratricopeptide repeat domain"/>
    <property type="match status" value="2"/>
</dbReference>
<protein>
    <recommendedName>
        <fullName evidence="5">Glycosyltransferase</fullName>
    </recommendedName>
</protein>
<dbReference type="SUPFAM" id="SSF48452">
    <property type="entry name" value="TPR-like"/>
    <property type="match status" value="1"/>
</dbReference>
<dbReference type="AlphaFoldDB" id="A0A6M3ZMN8"/>
<proteinExistence type="predicted"/>
<dbReference type="PANTHER" id="PTHR44943">
    <property type="entry name" value="CELLULOSE SYNTHASE OPERON PROTEIN C"/>
    <property type="match status" value="1"/>
</dbReference>
<evidence type="ECO:0000256" key="2">
    <source>
        <dbReference type="ARBA" id="ARBA00022803"/>
    </source>
</evidence>
<dbReference type="Proteomes" id="UP000501648">
    <property type="component" value="Chromosome"/>
</dbReference>
<keyword evidence="1" id="KW-0677">Repeat</keyword>
<dbReference type="InterPro" id="IPR051685">
    <property type="entry name" value="Ycf3/AcsC/BcsC/TPR_MFPF"/>
</dbReference>
<dbReference type="EMBL" id="CP008956">
    <property type="protein sequence ID" value="QJP99836.1"/>
    <property type="molecule type" value="Genomic_DNA"/>
</dbReference>
<dbReference type="RefSeq" id="WP_017455476.1">
    <property type="nucleotide sequence ID" value="NZ_CP008956.1"/>
</dbReference>
<name>A0A6M3ZMN8_9BURK</name>
<dbReference type="SUPFAM" id="SSF53756">
    <property type="entry name" value="UDP-Glycosyltransferase/glycogen phosphorylase"/>
    <property type="match status" value="1"/>
</dbReference>
<evidence type="ECO:0000313" key="4">
    <source>
        <dbReference type="Proteomes" id="UP000501648"/>
    </source>
</evidence>
<reference evidence="3 4" key="1">
    <citation type="journal article" date="2012" name="J. Bacteriol.">
        <title>Genome sequence of the pathogenic Herbaspirillum seropedicae strain Os34, isolated from rice roots.</title>
        <authorList>
            <person name="Ye W."/>
            <person name="Ye S."/>
            <person name="Liu J."/>
            <person name="Chang S."/>
            <person name="Chen M."/>
            <person name="Zhu B."/>
            <person name="Guo L."/>
            <person name="An Q."/>
        </authorList>
    </citation>
    <scope>NUCLEOTIDE SEQUENCE [LARGE SCALE GENOMIC DNA]</scope>
    <source>
        <strain evidence="3 4">Os34</strain>
    </source>
</reference>
<dbReference type="SMART" id="SM00028">
    <property type="entry name" value="TPR"/>
    <property type="match status" value="4"/>
</dbReference>
<dbReference type="InterPro" id="IPR019734">
    <property type="entry name" value="TPR_rpt"/>
</dbReference>
<organism evidence="3 4">
    <name type="scientific">Herbaspirillum rubrisubalbicans Os34</name>
    <dbReference type="NCBI Taxonomy" id="1235827"/>
    <lineage>
        <taxon>Bacteria</taxon>
        <taxon>Pseudomonadati</taxon>
        <taxon>Pseudomonadota</taxon>
        <taxon>Betaproteobacteria</taxon>
        <taxon>Burkholderiales</taxon>
        <taxon>Oxalobacteraceae</taxon>
        <taxon>Herbaspirillum</taxon>
    </lineage>
</organism>
<evidence type="ECO:0000256" key="1">
    <source>
        <dbReference type="ARBA" id="ARBA00022737"/>
    </source>
</evidence>
<evidence type="ECO:0000313" key="3">
    <source>
        <dbReference type="EMBL" id="QJP99836.1"/>
    </source>
</evidence>
<keyword evidence="2" id="KW-0802">TPR repeat</keyword>